<dbReference type="SUPFAM" id="SSF49785">
    <property type="entry name" value="Galactose-binding domain-like"/>
    <property type="match status" value="1"/>
</dbReference>
<dbReference type="AlphaFoldDB" id="A0A5J4SUK1"/>
<comment type="caution">
    <text evidence="1">The sequence shown here is derived from an EMBL/GenBank/DDBJ whole genome shotgun (WGS) entry which is preliminary data.</text>
</comment>
<sequence length="655" mass="75859">MTLYTKIKKSLFLLTLIVSCYSCSNPTGLEIALNLSGDNRTELEKVLLHYQDDTLKLKAAVFLIENMPGHYSYQDTACINEYYNAIDSVALIYKGQKDEVKDSLYRQITEKYNRQLKYVEDLHCITAAFLIDNIDRSFEVWQNGEWATHIDFEDFCEYILPYKVCDAQILDNWREYFASYCNGTLATLQYCQLFKNAAYNACAAVNNALRDSVHPRLVNTNQVPVRRMRTLTKIPYGLCEDYTVLSLAVMRSKGIPTIIDYTPQWAFRDLGHNWCVLIETSGKKVVFEGIGTDPASPHREEHRMAKVFRKTYAINREIEAIFSVEKYLPTTFIRPFMKDVTTEYQATKDIEIPIAQKNDHKYAYLSIFDNANWLPIHWGKVAGKKIRFEKMGKRVVYLPVFYGIQGIEPFAEPLILTARGKIIELKADTLHKQQMILYRKYPPFQPIYDVGKRIVGGRIQVATDSLFRDSLTLHTISEYGILAREINLTHLKDSAQARYWRYYPPDGAHCNIAELFFYEKDSIQPTKGRILGSKGSFRTDGKHGKEAVFDRDALTFFDASAPNGCWVGMDFGRRVQIDRIIYLPRNDGNCIEIGDEYELFYWGNNRWQSLGKKIAGSVVLEYDNCPSNALFLLHNHTKGKEERIFTYENEEQIWW</sequence>
<gene>
    <name evidence="1" type="ORF">EZS27_003670</name>
</gene>
<evidence type="ECO:0000313" key="1">
    <source>
        <dbReference type="EMBL" id="KAA6348870.1"/>
    </source>
</evidence>
<evidence type="ECO:0008006" key="2">
    <source>
        <dbReference type="Google" id="ProtNLM"/>
    </source>
</evidence>
<dbReference type="Gene3D" id="2.60.120.260">
    <property type="entry name" value="Galactose-binding domain-like"/>
    <property type="match status" value="2"/>
</dbReference>
<dbReference type="PANTHER" id="PTHR35532">
    <property type="entry name" value="SIMILAR TO POLYHYDROXYALKANOATE DEPOLYMERASE"/>
    <property type="match status" value="1"/>
</dbReference>
<dbReference type="PANTHER" id="PTHR35532:SF5">
    <property type="entry name" value="CARBOHYDRATE-BINDING DOMAIN-CONTAINING PROTEIN"/>
    <property type="match status" value="1"/>
</dbReference>
<dbReference type="PROSITE" id="PS51257">
    <property type="entry name" value="PROKAR_LIPOPROTEIN"/>
    <property type="match status" value="1"/>
</dbReference>
<dbReference type="SUPFAM" id="SSF54001">
    <property type="entry name" value="Cysteine proteinases"/>
    <property type="match status" value="1"/>
</dbReference>
<organism evidence="1">
    <name type="scientific">termite gut metagenome</name>
    <dbReference type="NCBI Taxonomy" id="433724"/>
    <lineage>
        <taxon>unclassified sequences</taxon>
        <taxon>metagenomes</taxon>
        <taxon>organismal metagenomes</taxon>
    </lineage>
</organism>
<protein>
    <recommendedName>
        <fullName evidence="2">Peptide-N(4)-(N-acetyl-beta-glucosaminyl)asparagine amidase</fullName>
    </recommendedName>
</protein>
<proteinExistence type="predicted"/>
<reference evidence="1" key="1">
    <citation type="submission" date="2019-03" db="EMBL/GenBank/DDBJ databases">
        <title>Single cell metagenomics reveals metabolic interactions within the superorganism composed of flagellate Streblomastix strix and complex community of Bacteroidetes bacteria on its surface.</title>
        <authorList>
            <person name="Treitli S.C."/>
            <person name="Kolisko M."/>
            <person name="Husnik F."/>
            <person name="Keeling P."/>
            <person name="Hampl V."/>
        </authorList>
    </citation>
    <scope>NUCLEOTIDE SEQUENCE</scope>
    <source>
        <strain evidence="1">STM</strain>
    </source>
</reference>
<dbReference type="InterPro" id="IPR008979">
    <property type="entry name" value="Galactose-bd-like_sf"/>
</dbReference>
<name>A0A5J4SUK1_9ZZZZ</name>
<dbReference type="EMBL" id="SNRY01000058">
    <property type="protein sequence ID" value="KAA6348870.1"/>
    <property type="molecule type" value="Genomic_DNA"/>
</dbReference>
<accession>A0A5J4SUK1</accession>
<dbReference type="InterPro" id="IPR038765">
    <property type="entry name" value="Papain-like_cys_pep_sf"/>
</dbReference>